<evidence type="ECO:0000256" key="4">
    <source>
        <dbReference type="ARBA" id="ARBA00022448"/>
    </source>
</evidence>
<dbReference type="InterPro" id="IPR048259">
    <property type="entry name" value="Cytochrome_b_N_euk/bac"/>
</dbReference>
<keyword evidence="15 19" id="KW-0472">Membrane</keyword>
<evidence type="ECO:0000256" key="18">
    <source>
        <dbReference type="PIRSR" id="PIRSR038885-2"/>
    </source>
</evidence>
<dbReference type="PANTHER" id="PTHR19271">
    <property type="entry name" value="CYTOCHROME B"/>
    <property type="match status" value="1"/>
</dbReference>
<proteinExistence type="inferred from homology"/>
<dbReference type="InterPro" id="IPR005797">
    <property type="entry name" value="Cyt_b/b6_N"/>
</dbReference>
<evidence type="ECO:0000256" key="14">
    <source>
        <dbReference type="ARBA" id="ARBA00023128"/>
    </source>
</evidence>
<dbReference type="GO" id="GO:0006122">
    <property type="term" value="P:mitochondrial electron transport, ubiquinol to cytochrome c"/>
    <property type="evidence" value="ECO:0007669"/>
    <property type="project" value="TreeGrafter"/>
</dbReference>
<dbReference type="Pfam" id="PF00033">
    <property type="entry name" value="Cytochrome_B"/>
    <property type="match status" value="1"/>
</dbReference>
<feature type="binding site" description="axial binding residue" evidence="18">
    <location>
        <position position="197"/>
    </location>
    <ligand>
        <name>heme b</name>
        <dbReference type="ChEBI" id="CHEBI:60344"/>
        <label>b566</label>
    </ligand>
    <ligandPart>
        <name>Fe</name>
        <dbReference type="ChEBI" id="CHEBI:18248"/>
    </ligandPart>
</feature>
<dbReference type="SUPFAM" id="SSF81342">
    <property type="entry name" value="Transmembrane di-heme cytochromes"/>
    <property type="match status" value="1"/>
</dbReference>
<feature type="transmembrane region" description="Helical" evidence="19">
    <location>
        <begin position="88"/>
        <end position="108"/>
    </location>
</feature>
<dbReference type="InterPro" id="IPR027387">
    <property type="entry name" value="Cytb/b6-like_sf"/>
</dbReference>
<evidence type="ECO:0000256" key="17">
    <source>
        <dbReference type="PIRSR" id="PIRSR038885-1"/>
    </source>
</evidence>
<dbReference type="CDD" id="cd00284">
    <property type="entry name" value="Cytochrome_b_N"/>
    <property type="match status" value="1"/>
</dbReference>
<sequence length="380" mass="42352">MAPNLRKNHPLLKIINDSLIDLPTPSNISIWWNFGSLLGLCLITQIVTGLLLAVHYTADTTLAFASVAHICRDVQFGWLIRNLHANGASLFFMCIYLHIGRGIYYGSYLNKETWNVGVILLLALMATAFVGYVLPWGQMSFWGATVITNLFSAIPYIGQTLVEWAWGGFSVDNPTLTRFFALHFLLPFVIAGLTLVHLTLLHDTGSNNPLGIPSDCDKIPFHPYYSTKDILGFVLVFILLVSLALFSPNMLGDPENFTPANPLATPPHIKPEWYFLFAYAILRSIPNKLGGVLALAASILVLFLMPLLHVSKLRSMTFRPLSQILFWTLVADILILTWVGSQPVEHPFIIIGQIASFLYFTIILVLFPIAAIVENKMLKL</sequence>
<dbReference type="EMBL" id="MF458386">
    <property type="protein sequence ID" value="AUW60844.1"/>
    <property type="molecule type" value="Genomic_DNA"/>
</dbReference>
<evidence type="ECO:0000313" key="22">
    <source>
        <dbReference type="EMBL" id="AUW60844.1"/>
    </source>
</evidence>
<dbReference type="CDD" id="cd00290">
    <property type="entry name" value="cytochrome_b_C"/>
    <property type="match status" value="1"/>
</dbReference>
<dbReference type="SUPFAM" id="SSF81648">
    <property type="entry name" value="a domain/subunit of cytochrome bc1 complex (Ubiquinol-cytochrome c reductase)"/>
    <property type="match status" value="1"/>
</dbReference>
<keyword evidence="7 19" id="KW-0812">Transmembrane</keyword>
<geneLocation type="mitochondrion" evidence="22"/>
<keyword evidence="10 19" id="KW-0249">Electron transport</keyword>
<comment type="similarity">
    <text evidence="16 19">Belongs to the cytochrome b family.</text>
</comment>
<dbReference type="PIRSF" id="PIRSF038885">
    <property type="entry name" value="COB"/>
    <property type="match status" value="1"/>
</dbReference>
<evidence type="ECO:0000256" key="15">
    <source>
        <dbReference type="ARBA" id="ARBA00023136"/>
    </source>
</evidence>
<evidence type="ECO:0000256" key="8">
    <source>
        <dbReference type="ARBA" id="ARBA00022723"/>
    </source>
</evidence>
<feature type="transmembrane region" description="Helical" evidence="19">
    <location>
        <begin position="230"/>
        <end position="247"/>
    </location>
</feature>
<feature type="binding site" description="axial binding residue" evidence="18">
    <location>
        <position position="84"/>
    </location>
    <ligand>
        <name>heme b</name>
        <dbReference type="ChEBI" id="CHEBI:60344"/>
        <label>b562</label>
    </ligand>
    <ligandPart>
        <name>Fe</name>
        <dbReference type="ChEBI" id="CHEBI:18248"/>
    </ligandPart>
</feature>
<keyword evidence="11 19" id="KW-1133">Transmembrane helix</keyword>
<protein>
    <recommendedName>
        <fullName evidence="3 19">Cytochrome b</fullName>
    </recommendedName>
</protein>
<evidence type="ECO:0000259" key="20">
    <source>
        <dbReference type="PROSITE" id="PS51002"/>
    </source>
</evidence>
<dbReference type="InterPro" id="IPR048260">
    <property type="entry name" value="Cytochrome_b_C_euk/bac"/>
</dbReference>
<name>A0A2L0AGD5_9PASS</name>
<keyword evidence="12 18" id="KW-0408">Iron</keyword>
<dbReference type="InterPro" id="IPR016174">
    <property type="entry name" value="Di-haem_cyt_TM"/>
</dbReference>
<feature type="transmembrane region" description="Helical" evidence="19">
    <location>
        <begin position="347"/>
        <end position="373"/>
    </location>
</feature>
<accession>A0A2L0AGD5</accession>
<feature type="transmembrane region" description="Helical" evidence="19">
    <location>
        <begin position="179"/>
        <end position="201"/>
    </location>
</feature>
<evidence type="ECO:0000256" key="12">
    <source>
        <dbReference type="ARBA" id="ARBA00023004"/>
    </source>
</evidence>
<comment type="cofactor">
    <cofactor evidence="19">
        <name>heme b</name>
        <dbReference type="ChEBI" id="CHEBI:60344"/>
    </cofactor>
    <text evidence="19">Binds 2 heme groups non-covalently.</text>
</comment>
<keyword evidence="13" id="KW-0830">Ubiquinone</keyword>
<gene>
    <name evidence="22" type="primary">cytb</name>
</gene>
<comment type="function">
    <text evidence="1 19">Component of the ubiquinol-cytochrome c reductase complex (complex III or cytochrome b-c1 complex) that is part of the mitochondrial respiratory chain. The b-c1 complex mediates electron transfer from ubiquinol to cytochrome c. Contributes to the generation of a proton gradient across the mitochondrial membrane that is then used for ATP synthesis.</text>
</comment>
<evidence type="ECO:0000256" key="11">
    <source>
        <dbReference type="ARBA" id="ARBA00022989"/>
    </source>
</evidence>
<dbReference type="GO" id="GO:0008121">
    <property type="term" value="F:quinol-cytochrome-c reductase activity"/>
    <property type="evidence" value="ECO:0007669"/>
    <property type="project" value="InterPro"/>
</dbReference>
<evidence type="ECO:0000259" key="21">
    <source>
        <dbReference type="PROSITE" id="PS51003"/>
    </source>
</evidence>
<keyword evidence="14 19" id="KW-0496">Mitochondrion</keyword>
<feature type="domain" description="Cytochrome b/b6 N-terminal region profile" evidence="20">
    <location>
        <begin position="1"/>
        <end position="210"/>
    </location>
</feature>
<comment type="subcellular location">
    <subcellularLocation>
        <location evidence="2">Mitochondrion inner membrane</location>
        <topology evidence="2">Multi-pass membrane protein</topology>
    </subcellularLocation>
</comment>
<evidence type="ECO:0000256" key="13">
    <source>
        <dbReference type="ARBA" id="ARBA00023075"/>
    </source>
</evidence>
<dbReference type="GO" id="GO:0046872">
    <property type="term" value="F:metal ion binding"/>
    <property type="evidence" value="ECO:0007669"/>
    <property type="project" value="UniProtKB-UniRule"/>
</dbReference>
<evidence type="ECO:0000256" key="5">
    <source>
        <dbReference type="ARBA" id="ARBA00022617"/>
    </source>
</evidence>
<feature type="transmembrane region" description="Helical" evidence="19">
    <location>
        <begin position="320"/>
        <end position="341"/>
    </location>
</feature>
<evidence type="ECO:0000256" key="9">
    <source>
        <dbReference type="ARBA" id="ARBA00022792"/>
    </source>
</evidence>
<comment type="cofactor">
    <cofactor evidence="18">
        <name>heme</name>
        <dbReference type="ChEBI" id="CHEBI:30413"/>
    </cofactor>
    <text evidence="18">Binds 2 heme groups non-covalently.</text>
</comment>
<evidence type="ECO:0000256" key="1">
    <source>
        <dbReference type="ARBA" id="ARBA00002566"/>
    </source>
</evidence>
<dbReference type="FunFam" id="1.20.810.10:FF:000002">
    <property type="entry name" value="Cytochrome b"/>
    <property type="match status" value="1"/>
</dbReference>
<feature type="binding site" description="axial binding residue" evidence="18">
    <location>
        <position position="98"/>
    </location>
    <ligand>
        <name>heme b</name>
        <dbReference type="ChEBI" id="CHEBI:60344"/>
        <label>b566</label>
    </ligand>
    <ligandPart>
        <name>Fe</name>
        <dbReference type="ChEBI" id="CHEBI:18248"/>
    </ligandPart>
</feature>
<feature type="transmembrane region" description="Helical" evidence="19">
    <location>
        <begin position="141"/>
        <end position="159"/>
    </location>
</feature>
<evidence type="ECO:0000256" key="6">
    <source>
        <dbReference type="ARBA" id="ARBA00022660"/>
    </source>
</evidence>
<dbReference type="AlphaFoldDB" id="A0A2L0AGD5"/>
<keyword evidence="4 19" id="KW-0813">Transport</keyword>
<keyword evidence="8 18" id="KW-0479">Metal-binding</keyword>
<dbReference type="GO" id="GO:0005743">
    <property type="term" value="C:mitochondrial inner membrane"/>
    <property type="evidence" value="ECO:0007669"/>
    <property type="project" value="UniProtKB-SubCell"/>
</dbReference>
<dbReference type="PROSITE" id="PS51003">
    <property type="entry name" value="CYTB_CTER"/>
    <property type="match status" value="1"/>
</dbReference>
<feature type="transmembrane region" description="Helical" evidence="19">
    <location>
        <begin position="30"/>
        <end position="54"/>
    </location>
</feature>
<keyword evidence="5 18" id="KW-0349">Heme</keyword>
<feature type="domain" description="Cytochrome b/b6 C-terminal region profile" evidence="21">
    <location>
        <begin position="211"/>
        <end position="380"/>
    </location>
</feature>
<feature type="binding site" evidence="17">
    <location>
        <position position="202"/>
    </location>
    <ligand>
        <name>a ubiquinone</name>
        <dbReference type="ChEBI" id="CHEBI:16389"/>
    </ligand>
</feature>
<dbReference type="InterPro" id="IPR030689">
    <property type="entry name" value="Cytochrome_b"/>
</dbReference>
<dbReference type="PROSITE" id="PS51002">
    <property type="entry name" value="CYTB_NTER"/>
    <property type="match status" value="1"/>
</dbReference>
<dbReference type="GO" id="GO:0045275">
    <property type="term" value="C:respiratory chain complex III"/>
    <property type="evidence" value="ECO:0007669"/>
    <property type="project" value="InterPro"/>
</dbReference>
<dbReference type="Gene3D" id="1.20.810.10">
    <property type="entry name" value="Cytochrome Bc1 Complex, Chain C"/>
    <property type="match status" value="1"/>
</dbReference>
<dbReference type="InterPro" id="IPR005798">
    <property type="entry name" value="Cyt_b/b6_C"/>
</dbReference>
<organism evidence="22">
    <name type="scientific">Spizixos canifrons</name>
    <name type="common">Crested finchbill</name>
    <dbReference type="NCBI Taxonomy" id="2022816"/>
    <lineage>
        <taxon>Eukaryota</taxon>
        <taxon>Metazoa</taxon>
        <taxon>Chordata</taxon>
        <taxon>Craniata</taxon>
        <taxon>Vertebrata</taxon>
        <taxon>Euteleostomi</taxon>
        <taxon>Archelosauria</taxon>
        <taxon>Archosauria</taxon>
        <taxon>Dinosauria</taxon>
        <taxon>Saurischia</taxon>
        <taxon>Theropoda</taxon>
        <taxon>Coelurosauria</taxon>
        <taxon>Aves</taxon>
        <taxon>Neognathae</taxon>
        <taxon>Neoaves</taxon>
        <taxon>Telluraves</taxon>
        <taxon>Australaves</taxon>
        <taxon>Passeriformes</taxon>
        <taxon>Sylvioidea</taxon>
        <taxon>Pycnonotidae</taxon>
        <taxon>Spizixos</taxon>
    </lineage>
</organism>
<feature type="transmembrane region" description="Helical" evidence="19">
    <location>
        <begin position="289"/>
        <end position="308"/>
    </location>
</feature>
<reference evidence="22" key="1">
    <citation type="journal article" date="2017" name="Nat. Ecol. Evol.">
        <title>Chromosomal inversion differences correlate with range overlap in passerine birds.</title>
        <authorList>
            <person name="Hooper D.M."/>
            <person name="Price T.D."/>
        </authorList>
    </citation>
    <scope>NUCLEOTIDE SEQUENCE</scope>
    <source>
        <strain evidence="22">KU08</strain>
    </source>
</reference>
<feature type="binding site" description="axial binding residue" evidence="18">
    <location>
        <position position="183"/>
    </location>
    <ligand>
        <name>heme b</name>
        <dbReference type="ChEBI" id="CHEBI:60344"/>
        <label>b562</label>
    </ligand>
    <ligandPart>
        <name>Fe</name>
        <dbReference type="ChEBI" id="CHEBI:18248"/>
    </ligandPart>
</feature>
<dbReference type="InterPro" id="IPR036150">
    <property type="entry name" value="Cyt_b/b6_C_sf"/>
</dbReference>
<dbReference type="Pfam" id="PF00032">
    <property type="entry name" value="Cytochrom_B_C"/>
    <property type="match status" value="1"/>
</dbReference>
<evidence type="ECO:0000256" key="2">
    <source>
        <dbReference type="ARBA" id="ARBA00004448"/>
    </source>
</evidence>
<keyword evidence="9" id="KW-0999">Mitochondrion inner membrane</keyword>
<evidence type="ECO:0000256" key="7">
    <source>
        <dbReference type="ARBA" id="ARBA00022692"/>
    </source>
</evidence>
<evidence type="ECO:0000256" key="3">
    <source>
        <dbReference type="ARBA" id="ARBA00013531"/>
    </source>
</evidence>
<dbReference type="PANTHER" id="PTHR19271:SF16">
    <property type="entry name" value="CYTOCHROME B"/>
    <property type="match status" value="1"/>
</dbReference>
<feature type="transmembrane region" description="Helical" evidence="19">
    <location>
        <begin position="114"/>
        <end position="134"/>
    </location>
</feature>
<dbReference type="GO" id="GO:0016491">
    <property type="term" value="F:oxidoreductase activity"/>
    <property type="evidence" value="ECO:0007669"/>
    <property type="project" value="UniProtKB-UniRule"/>
</dbReference>
<evidence type="ECO:0000256" key="19">
    <source>
        <dbReference type="RuleBase" id="RU362117"/>
    </source>
</evidence>
<evidence type="ECO:0000256" key="16">
    <source>
        <dbReference type="ARBA" id="ARBA00061233"/>
    </source>
</evidence>
<keyword evidence="6 19" id="KW-0679">Respiratory chain</keyword>
<evidence type="ECO:0000256" key="10">
    <source>
        <dbReference type="ARBA" id="ARBA00022982"/>
    </source>
</evidence>